<dbReference type="InterPro" id="IPR029058">
    <property type="entry name" value="AB_hydrolase_fold"/>
</dbReference>
<name>A0A9X2JGT3_9BACT</name>
<reference evidence="3" key="1">
    <citation type="submission" date="2022-06" db="EMBL/GenBank/DDBJ databases">
        <title>Aeoliella straminimaris, a novel planctomycete from sediments.</title>
        <authorList>
            <person name="Vitorino I.R."/>
            <person name="Lage O.M."/>
        </authorList>
    </citation>
    <scope>NUCLEOTIDE SEQUENCE</scope>
    <source>
        <strain evidence="3">ICT_H6.2</strain>
    </source>
</reference>
<proteinExistence type="predicted"/>
<dbReference type="InterPro" id="IPR013783">
    <property type="entry name" value="Ig-like_fold"/>
</dbReference>
<protein>
    <recommendedName>
        <fullName evidence="2">CARDB domain-containing protein</fullName>
    </recommendedName>
</protein>
<dbReference type="RefSeq" id="WP_252852858.1">
    <property type="nucleotide sequence ID" value="NZ_JAMXLR010000038.1"/>
</dbReference>
<feature type="region of interest" description="Disordered" evidence="1">
    <location>
        <begin position="785"/>
        <end position="818"/>
    </location>
</feature>
<feature type="compositionally biased region" description="Polar residues" evidence="1">
    <location>
        <begin position="139"/>
        <end position="150"/>
    </location>
</feature>
<evidence type="ECO:0000259" key="2">
    <source>
        <dbReference type="Pfam" id="PF07705"/>
    </source>
</evidence>
<keyword evidence="4" id="KW-1185">Reference proteome</keyword>
<dbReference type="GO" id="GO:0000272">
    <property type="term" value="P:polysaccharide catabolic process"/>
    <property type="evidence" value="ECO:0007669"/>
    <property type="project" value="InterPro"/>
</dbReference>
<feature type="domain" description="CARDB" evidence="2">
    <location>
        <begin position="39"/>
        <end position="145"/>
    </location>
</feature>
<gene>
    <name evidence="3" type="ORF">NG895_12565</name>
</gene>
<dbReference type="Gene3D" id="2.60.40.10">
    <property type="entry name" value="Immunoglobulins"/>
    <property type="match status" value="2"/>
</dbReference>
<dbReference type="AlphaFoldDB" id="A0A9X2JGT3"/>
<dbReference type="InterPro" id="IPR018247">
    <property type="entry name" value="EF_Hand_1_Ca_BS"/>
</dbReference>
<feature type="region of interest" description="Disordered" evidence="1">
    <location>
        <begin position="127"/>
        <end position="154"/>
    </location>
</feature>
<dbReference type="SUPFAM" id="SSF63446">
    <property type="entry name" value="Type I dockerin domain"/>
    <property type="match status" value="1"/>
</dbReference>
<organism evidence="3 4">
    <name type="scientific">Aeoliella straminimaris</name>
    <dbReference type="NCBI Taxonomy" id="2954799"/>
    <lineage>
        <taxon>Bacteria</taxon>
        <taxon>Pseudomonadati</taxon>
        <taxon>Planctomycetota</taxon>
        <taxon>Planctomycetia</taxon>
        <taxon>Pirellulales</taxon>
        <taxon>Lacipirellulaceae</taxon>
        <taxon>Aeoliella</taxon>
    </lineage>
</organism>
<evidence type="ECO:0000313" key="3">
    <source>
        <dbReference type="EMBL" id="MCO6044742.1"/>
    </source>
</evidence>
<dbReference type="Pfam" id="PF07705">
    <property type="entry name" value="CARDB"/>
    <property type="match status" value="2"/>
</dbReference>
<comment type="caution">
    <text evidence="3">The sequence shown here is derived from an EMBL/GenBank/DDBJ whole genome shotgun (WGS) entry which is preliminary data.</text>
</comment>
<accession>A0A9X2JGT3</accession>
<dbReference type="InterPro" id="IPR011635">
    <property type="entry name" value="CARDB"/>
</dbReference>
<sequence>MSIDRRQGDAARTKRRAYANHFCRQLSVEALETRCLLAADLVVDNIWTVPSTVVEGESFYIRARIRNAGTSTANAGLFANQEVTFYLNGVKYGEGDDYDNLDPGETLVTRSISITAPSAGVHSIRAKADGNNEVDESNEGNNNRTESLTVQPPPAPDLIVENIWTDPARVYAGEDFIIRGRIKNQGNATADAGLFANQEVTFFLNDDEYGEGDDYDGLDPNETLNVRSISIDSPGVGTHSIRAKADGNNEVAESDEGNNSRTEDITVYRRLSWRTGPSPDDAEVTSIRAGESVWAVADGASDPGETIVVAVIEDDTEGLDILGNDNIANLSIALDSEGIGAVEWVAPWQGDDLDTPNNRFYLSYDGGLFDPQYESPYLRTYVGSGAGNSFTGHLAYDWGGNIPIEGTIDATIKRFDSSLPIDPNTRTWLVIHGRNGSFAPGNTNDETNENRMLQLAESVDEVTGADQVLTLDWRDGAEAFFNEVTETYDFSGEGWLETVGKWASAALDNMGFTTSVLNVIGHSWGGVITGELAGAFPGGVNRVVAIDPAEDAPPPLGKLYSTESVDFGGAHSGYSWSFYSRDGGSFGITAGSDVSPETADEAFVVTGSEHSRVVDLFRLMISDPTGPVSRFFSLERLLSGKRGPWVRDVYASDGTTDPEGLYEAVIASTDVVSRPTGISYNSSGAAIAYPGDYNGDGAVNLADYTVWRNNLGSEPAPFRGADGNGTGTVTLSDYDLWKANFGQSAAASVAAPLAASSSGQSQVSLADSPESSGSLPTSASRSATDAALASLVSPTSSAKTEHKDASTAGDSSDGPLDNVNNELELLLLDGEWPNLDEPELSMAPHRAEVASTDLLHDLALELEVELWQI</sequence>
<evidence type="ECO:0000256" key="1">
    <source>
        <dbReference type="SAM" id="MobiDB-lite"/>
    </source>
</evidence>
<dbReference type="InterPro" id="IPR036439">
    <property type="entry name" value="Dockerin_dom_sf"/>
</dbReference>
<feature type="region of interest" description="Disordered" evidence="1">
    <location>
        <begin position="761"/>
        <end position="780"/>
    </location>
</feature>
<dbReference type="EMBL" id="JAMXLR010000038">
    <property type="protein sequence ID" value="MCO6044742.1"/>
    <property type="molecule type" value="Genomic_DNA"/>
</dbReference>
<dbReference type="Gene3D" id="3.40.50.1820">
    <property type="entry name" value="alpha/beta hydrolase"/>
    <property type="match status" value="1"/>
</dbReference>
<evidence type="ECO:0000313" key="4">
    <source>
        <dbReference type="Proteomes" id="UP001155241"/>
    </source>
</evidence>
<dbReference type="Proteomes" id="UP001155241">
    <property type="component" value="Unassembled WGS sequence"/>
</dbReference>
<dbReference type="PROSITE" id="PS00018">
    <property type="entry name" value="EF_HAND_1"/>
    <property type="match status" value="2"/>
</dbReference>
<feature type="domain" description="CARDB" evidence="2">
    <location>
        <begin position="155"/>
        <end position="262"/>
    </location>
</feature>
<dbReference type="SUPFAM" id="SSF53474">
    <property type="entry name" value="alpha/beta-Hydrolases"/>
    <property type="match status" value="1"/>
</dbReference>
<dbReference type="Gene3D" id="1.10.1330.10">
    <property type="entry name" value="Dockerin domain"/>
    <property type="match status" value="1"/>
</dbReference>